<accession>A0ABW5C3H4</accession>
<proteinExistence type="predicted"/>
<organism evidence="1 2">
    <name type="scientific">Metabacillus endolithicus</name>
    <dbReference type="NCBI Taxonomy" id="1535204"/>
    <lineage>
        <taxon>Bacteria</taxon>
        <taxon>Bacillati</taxon>
        <taxon>Bacillota</taxon>
        <taxon>Bacilli</taxon>
        <taxon>Bacillales</taxon>
        <taxon>Bacillaceae</taxon>
        <taxon>Metabacillus</taxon>
    </lineage>
</organism>
<dbReference type="EMBL" id="JBHUIK010000007">
    <property type="protein sequence ID" value="MFD2216479.1"/>
    <property type="molecule type" value="Genomic_DNA"/>
</dbReference>
<keyword evidence="2" id="KW-1185">Reference proteome</keyword>
<sequence length="214" mass="24820">MRLISNIDCGYCHDQNALALCEECGGKGYLQIRFSKDIPHYLSLSYVKFDPLPGLFGVFLLEDEILGVGNVDISFHSLVIYDLQSFKGIYGQSLMVKSLCKMESIHSIHGFTTSQDAIFWEILGADIQRDKQEWTFTIFVGVRSPIQSRNAHFNWSDYFDWFDSATDMEADFMMRYTPPSLRKEQVDHYYSNGFYLVEKSSRRNLSLEEVFTLY</sequence>
<gene>
    <name evidence="1" type="ORF">ACFSKK_22645</name>
</gene>
<evidence type="ECO:0000313" key="1">
    <source>
        <dbReference type="EMBL" id="MFD2216479.1"/>
    </source>
</evidence>
<evidence type="ECO:0000313" key="2">
    <source>
        <dbReference type="Proteomes" id="UP001597318"/>
    </source>
</evidence>
<dbReference type="RefSeq" id="WP_379053328.1">
    <property type="nucleotide sequence ID" value="NZ_JBHUIK010000007.1"/>
</dbReference>
<evidence type="ECO:0008006" key="3">
    <source>
        <dbReference type="Google" id="ProtNLM"/>
    </source>
</evidence>
<protein>
    <recommendedName>
        <fullName evidence="3">DUF2199 domain-containing protein</fullName>
    </recommendedName>
</protein>
<name>A0ABW5C3H4_9BACI</name>
<comment type="caution">
    <text evidence="1">The sequence shown here is derived from an EMBL/GenBank/DDBJ whole genome shotgun (WGS) entry which is preliminary data.</text>
</comment>
<reference evidence="2" key="1">
    <citation type="journal article" date="2019" name="Int. J. Syst. Evol. Microbiol.">
        <title>The Global Catalogue of Microorganisms (GCM) 10K type strain sequencing project: providing services to taxonomists for standard genome sequencing and annotation.</title>
        <authorList>
            <consortium name="The Broad Institute Genomics Platform"/>
            <consortium name="The Broad Institute Genome Sequencing Center for Infectious Disease"/>
            <person name="Wu L."/>
            <person name="Ma J."/>
        </authorList>
    </citation>
    <scope>NUCLEOTIDE SEQUENCE [LARGE SCALE GENOMIC DNA]</scope>
    <source>
        <strain evidence="2">CGMCC 1.15474</strain>
    </source>
</reference>
<dbReference type="Proteomes" id="UP001597318">
    <property type="component" value="Unassembled WGS sequence"/>
</dbReference>